<dbReference type="EMBL" id="QGLT01000008">
    <property type="protein sequence ID" value="PXY98665.1"/>
    <property type="molecule type" value="Genomic_DNA"/>
</dbReference>
<protein>
    <submittedName>
        <fullName evidence="1">Uncharacterized protein</fullName>
    </submittedName>
</protein>
<name>A0A318MZH5_9PROT</name>
<dbReference type="AlphaFoldDB" id="A0A318MZH5"/>
<dbReference type="GeneID" id="39515206"/>
<dbReference type="GO" id="GO:0006355">
    <property type="term" value="P:regulation of DNA-templated transcription"/>
    <property type="evidence" value="ECO:0007669"/>
    <property type="project" value="InterPro"/>
</dbReference>
<sequence>MSNKNKLNLDGLISTKKNSISTKDVSIPNGNQLIQNKDKNDMPLNFRVSSDFRKRFRVFAASHDLKLNELLVLAFDHYVKQKQN</sequence>
<organism evidence="1 2">
    <name type="scientific">Commensalibacter melissae</name>
    <dbReference type="NCBI Taxonomy" id="2070537"/>
    <lineage>
        <taxon>Bacteria</taxon>
        <taxon>Pseudomonadati</taxon>
        <taxon>Pseudomonadota</taxon>
        <taxon>Alphaproteobacteria</taxon>
        <taxon>Acetobacterales</taxon>
        <taxon>Acetobacteraceae</taxon>
    </lineage>
</organism>
<proteinExistence type="predicted"/>
<comment type="caution">
    <text evidence="1">The sequence shown here is derived from an EMBL/GenBank/DDBJ whole genome shotgun (WGS) entry which is preliminary data.</text>
</comment>
<evidence type="ECO:0000313" key="2">
    <source>
        <dbReference type="Proteomes" id="UP000247565"/>
    </source>
</evidence>
<keyword evidence="2" id="KW-1185">Reference proteome</keyword>
<gene>
    <name evidence="1" type="ORF">DK869_08650</name>
</gene>
<reference evidence="1 2" key="1">
    <citation type="submission" date="2018-05" db="EMBL/GenBank/DDBJ databases">
        <title>Reference genomes for bee gut microbiota database.</title>
        <authorList>
            <person name="Ellegaard K.M."/>
        </authorList>
    </citation>
    <scope>NUCLEOTIDE SEQUENCE [LARGE SCALE GENOMIC DNA]</scope>
    <source>
        <strain evidence="1 2">ESL0284</strain>
    </source>
</reference>
<dbReference type="OrthoDB" id="7363380at2"/>
<dbReference type="Proteomes" id="UP000247565">
    <property type="component" value="Unassembled WGS sequence"/>
</dbReference>
<evidence type="ECO:0000313" key="1">
    <source>
        <dbReference type="EMBL" id="PXY98665.1"/>
    </source>
</evidence>
<dbReference type="RefSeq" id="WP_110439617.1">
    <property type="nucleotide sequence ID" value="NZ_CP033088.1"/>
</dbReference>
<dbReference type="Gene3D" id="1.10.1220.10">
    <property type="entry name" value="Met repressor-like"/>
    <property type="match status" value="1"/>
</dbReference>
<dbReference type="InterPro" id="IPR013321">
    <property type="entry name" value="Arc_rbn_hlx_hlx"/>
</dbReference>
<accession>A0A318MZH5</accession>